<dbReference type="EMBL" id="KV426233">
    <property type="protein sequence ID" value="KZV84241.1"/>
    <property type="molecule type" value="Genomic_DNA"/>
</dbReference>
<dbReference type="SUPFAM" id="SSF55931">
    <property type="entry name" value="Glutamine synthetase/guanido kinase"/>
    <property type="match status" value="1"/>
</dbReference>
<gene>
    <name evidence="8" type="ORF">EXIGLDRAFT_294881</name>
</gene>
<reference evidence="8 9" key="1">
    <citation type="journal article" date="2016" name="Mol. Biol. Evol.">
        <title>Comparative Genomics of Early-Diverging Mushroom-Forming Fungi Provides Insights into the Origins of Lignocellulose Decay Capabilities.</title>
        <authorList>
            <person name="Nagy L.G."/>
            <person name="Riley R."/>
            <person name="Tritt A."/>
            <person name="Adam C."/>
            <person name="Daum C."/>
            <person name="Floudas D."/>
            <person name="Sun H."/>
            <person name="Yadav J.S."/>
            <person name="Pangilinan J."/>
            <person name="Larsson K.H."/>
            <person name="Matsuura K."/>
            <person name="Barry K."/>
            <person name="Labutti K."/>
            <person name="Kuo R."/>
            <person name="Ohm R.A."/>
            <person name="Bhattacharya S.S."/>
            <person name="Shirouzu T."/>
            <person name="Yoshinaga Y."/>
            <person name="Martin F.M."/>
            <person name="Grigoriev I.V."/>
            <person name="Hibbett D.S."/>
        </authorList>
    </citation>
    <scope>NUCLEOTIDE SEQUENCE [LARGE SCALE GENOMIC DNA]</scope>
    <source>
        <strain evidence="8 9">HHB12029</strain>
    </source>
</reference>
<feature type="domain" description="GS catalytic" evidence="7">
    <location>
        <begin position="121"/>
        <end position="476"/>
    </location>
</feature>
<keyword evidence="3" id="KW-0547">Nucleotide-binding</keyword>
<dbReference type="GO" id="GO:0005524">
    <property type="term" value="F:ATP binding"/>
    <property type="evidence" value="ECO:0007669"/>
    <property type="project" value="UniProtKB-KW"/>
</dbReference>
<dbReference type="GO" id="GO:0016301">
    <property type="term" value="F:kinase activity"/>
    <property type="evidence" value="ECO:0007669"/>
    <property type="project" value="UniProtKB-KW"/>
</dbReference>
<dbReference type="STRING" id="1314781.A0A165DCR4"/>
<dbReference type="GO" id="GO:0006576">
    <property type="term" value="P:biogenic amine metabolic process"/>
    <property type="evidence" value="ECO:0007669"/>
    <property type="project" value="UniProtKB-ARBA"/>
</dbReference>
<evidence type="ECO:0000256" key="2">
    <source>
        <dbReference type="ARBA" id="ARBA00022598"/>
    </source>
</evidence>
<dbReference type="InterPro" id="IPR008146">
    <property type="entry name" value="Gln_synth_cat_dom"/>
</dbReference>
<dbReference type="Proteomes" id="UP000077266">
    <property type="component" value="Unassembled WGS sequence"/>
</dbReference>
<keyword evidence="8" id="KW-0418">Kinase</keyword>
<evidence type="ECO:0000259" key="7">
    <source>
        <dbReference type="PROSITE" id="PS51987"/>
    </source>
</evidence>
<dbReference type="PROSITE" id="PS51987">
    <property type="entry name" value="GS_CATALYTIC"/>
    <property type="match status" value="1"/>
</dbReference>
<keyword evidence="2" id="KW-0436">Ligase</keyword>
<keyword evidence="8" id="KW-0808">Transferase</keyword>
<accession>A0A165DCR4</accession>
<protein>
    <submittedName>
        <fullName evidence="8">Glutamine synthetase/guanido kinase</fullName>
    </submittedName>
</protein>
<dbReference type="Gene3D" id="3.30.590.10">
    <property type="entry name" value="Glutamine synthetase/guanido kinase, catalytic domain"/>
    <property type="match status" value="1"/>
</dbReference>
<dbReference type="InterPro" id="IPR014746">
    <property type="entry name" value="Gln_synth/guanido_kin_cat_dom"/>
</dbReference>
<sequence length="476" mass="52923">MAVSPKNLDELKTLLANDNKVKVAGIDVDGVLRGKFMSRDKFLSAAKDDGFGFCSVIFGWDMHDTVYPKELLISNRQNGYRDLLARIDLSLMRRIPWEDNVPLFLLSFCDPETKEPVSVCPRGALKKAMKIAEEKGWRCMAGCEYEYFQFKETPYTAAEKGFTRLTPLTPGMHGYSMLRTTLNQDYFHDLFNMSEQFGISIEGHHTETGPGVFETALTYTDALRMADNAILFKLLAKSVGIKHGIMPSFMAKPWGNLPGCSGHTHVSLRTADGKNLFAVADGKPRSDAQYEDTRFISQEAEWFLAGVLEGLADIVPLLVPTINGYKRLVGGESFWAPNAVTYGYDSRAASVRIISPPSCPPASTRFEVRVPGADMLPHYAIAAIFLTGLRGIAKRLPLPCEPIATLQARPGGKESVVKLAKSLEDATREMMKKGSVAREVFGDEFVEHYGGTRLHEVDLWNEAVTSWEVERYLELA</sequence>
<keyword evidence="9" id="KW-1185">Reference proteome</keyword>
<dbReference type="PANTHER" id="PTHR43785">
    <property type="entry name" value="GAMMA-GLUTAMYLPUTRESCINE SYNTHETASE"/>
    <property type="match status" value="1"/>
</dbReference>
<comment type="similarity">
    <text evidence="1 5 6">Belongs to the glutamine synthetase family.</text>
</comment>
<evidence type="ECO:0000313" key="9">
    <source>
        <dbReference type="Proteomes" id="UP000077266"/>
    </source>
</evidence>
<organism evidence="8 9">
    <name type="scientific">Exidia glandulosa HHB12029</name>
    <dbReference type="NCBI Taxonomy" id="1314781"/>
    <lineage>
        <taxon>Eukaryota</taxon>
        <taxon>Fungi</taxon>
        <taxon>Dikarya</taxon>
        <taxon>Basidiomycota</taxon>
        <taxon>Agaricomycotina</taxon>
        <taxon>Agaricomycetes</taxon>
        <taxon>Auriculariales</taxon>
        <taxon>Exidiaceae</taxon>
        <taxon>Exidia</taxon>
    </lineage>
</organism>
<name>A0A165DCR4_EXIGL</name>
<dbReference type="OrthoDB" id="77835at2759"/>
<dbReference type="AlphaFoldDB" id="A0A165DCR4"/>
<dbReference type="Pfam" id="PF00120">
    <property type="entry name" value="Gln-synt_C"/>
    <property type="match status" value="1"/>
</dbReference>
<dbReference type="InParanoid" id="A0A165DCR4"/>
<evidence type="ECO:0000256" key="5">
    <source>
        <dbReference type="PROSITE-ProRule" id="PRU01331"/>
    </source>
</evidence>
<evidence type="ECO:0000256" key="1">
    <source>
        <dbReference type="ARBA" id="ARBA00009897"/>
    </source>
</evidence>
<evidence type="ECO:0000256" key="4">
    <source>
        <dbReference type="ARBA" id="ARBA00022840"/>
    </source>
</evidence>
<dbReference type="PANTHER" id="PTHR43785:SF12">
    <property type="entry name" value="TYPE-1 GLUTAMINE SYNTHETASE 2"/>
    <property type="match status" value="1"/>
</dbReference>
<dbReference type="FunFam" id="3.30.590.10:FF:000005">
    <property type="entry name" value="Probable glutamine synthetase"/>
    <property type="match status" value="1"/>
</dbReference>
<evidence type="ECO:0000313" key="8">
    <source>
        <dbReference type="EMBL" id="KZV84241.1"/>
    </source>
</evidence>
<dbReference type="GO" id="GO:0004356">
    <property type="term" value="F:glutamine synthetase activity"/>
    <property type="evidence" value="ECO:0007669"/>
    <property type="project" value="InterPro"/>
</dbReference>
<keyword evidence="4" id="KW-0067">ATP-binding</keyword>
<evidence type="ECO:0000256" key="6">
    <source>
        <dbReference type="RuleBase" id="RU000384"/>
    </source>
</evidence>
<proteinExistence type="inferred from homology"/>
<evidence type="ECO:0000256" key="3">
    <source>
        <dbReference type="ARBA" id="ARBA00022741"/>
    </source>
</evidence>
<dbReference type="SMART" id="SM01230">
    <property type="entry name" value="Gln-synt_C"/>
    <property type="match status" value="1"/>
</dbReference>